<keyword evidence="1" id="KW-0378">Hydrolase</keyword>
<dbReference type="RefSeq" id="WP_243651374.1">
    <property type="nucleotide sequence ID" value="NZ_SMAO01000001.1"/>
</dbReference>
<dbReference type="InterPro" id="IPR050535">
    <property type="entry name" value="DNA_Repair-Maintenance_Comp"/>
</dbReference>
<dbReference type="InterPro" id="IPR004843">
    <property type="entry name" value="Calcineurin-like_PHP"/>
</dbReference>
<proteinExistence type="predicted"/>
<dbReference type="InterPro" id="IPR014576">
    <property type="entry name" value="Pesterase_YhaO"/>
</dbReference>
<dbReference type="PANTHER" id="PTHR30337:SF7">
    <property type="entry name" value="PHOSPHOESTERASE"/>
    <property type="match status" value="1"/>
</dbReference>
<dbReference type="SUPFAM" id="SSF56300">
    <property type="entry name" value="Metallo-dependent phosphatases"/>
    <property type="match status" value="1"/>
</dbReference>
<dbReference type="PANTHER" id="PTHR30337">
    <property type="entry name" value="COMPONENT OF ATP-DEPENDENT DSDNA EXONUCLEASE"/>
    <property type="match status" value="1"/>
</dbReference>
<dbReference type="EMBL" id="SMAO01000001">
    <property type="protein sequence ID" value="TCT24178.1"/>
    <property type="molecule type" value="Genomic_DNA"/>
</dbReference>
<comment type="caution">
    <text evidence="3">The sequence shown here is derived from an EMBL/GenBank/DDBJ whole genome shotgun (WGS) entry which is preliminary data.</text>
</comment>
<dbReference type="GO" id="GO:0004527">
    <property type="term" value="F:exonuclease activity"/>
    <property type="evidence" value="ECO:0007669"/>
    <property type="project" value="UniProtKB-KW"/>
</dbReference>
<dbReference type="Pfam" id="PF00149">
    <property type="entry name" value="Metallophos"/>
    <property type="match status" value="1"/>
</dbReference>
<evidence type="ECO:0000256" key="1">
    <source>
        <dbReference type="ARBA" id="ARBA00022801"/>
    </source>
</evidence>
<reference evidence="3 4" key="1">
    <citation type="submission" date="2019-03" db="EMBL/GenBank/DDBJ databases">
        <title>Genomic Encyclopedia of Type Strains, Phase IV (KMG-IV): sequencing the most valuable type-strain genomes for metagenomic binning, comparative biology and taxonomic classification.</title>
        <authorList>
            <person name="Goeker M."/>
        </authorList>
    </citation>
    <scope>NUCLEOTIDE SEQUENCE [LARGE SCALE GENOMIC DNA]</scope>
    <source>
        <strain evidence="3 4">DSM 13587</strain>
    </source>
</reference>
<sequence length="439" mass="48166">MPRDPSRNPQALAMGRFKFIHAADIHLDSPLRGLERYDGAPVEAMRGATRRAFENLVDLALSEAVDFVLLAGDLYDGDWKDYNTGLFFTHQMGRLREADIQVLMVAGNHDAASQMTKLLRLPDNVHHFSTRQPETRILDALGLAVHGQGFATRAVSEDLTRRYPQALPGLFNIGLLHTSLDGRPGHESYAPCSLEGLRSRGYDYWALGHVHQHEIVAEDPWVVFPGNIQGRHVRETGAKGCVLVRVENGRVADMDHPSLDVARWAVCRVDLTDAATLEDVYDRAEPVLRAAVATAAGRLLAVRLRLTGSCALHARLRAAPEQTINDCRALANTIGADALWVEKVLIETRGAVSESALNRDDALGGLLRAIRDLELDSQRLSSLAGEVADLSLKLPAALRVGEDDFDPTRPDALQDCLEDVKSLLLDRLLGRDEEAGRAA</sequence>
<dbReference type="CDD" id="cd00840">
    <property type="entry name" value="MPP_Mre11_N"/>
    <property type="match status" value="1"/>
</dbReference>
<dbReference type="Proteomes" id="UP000295717">
    <property type="component" value="Unassembled WGS sequence"/>
</dbReference>
<dbReference type="InterPro" id="IPR029052">
    <property type="entry name" value="Metallo-depent_PP-like"/>
</dbReference>
<protein>
    <submittedName>
        <fullName evidence="3">DNA repair exonuclease SbcCD nuclease subunit</fullName>
    </submittedName>
</protein>
<keyword evidence="3" id="KW-0540">Nuclease</keyword>
<accession>A0A4R3N4S4</accession>
<evidence type="ECO:0000313" key="4">
    <source>
        <dbReference type="Proteomes" id="UP000295717"/>
    </source>
</evidence>
<organism evidence="3 4">
    <name type="scientific">Thiobaca trueperi</name>
    <dbReference type="NCBI Taxonomy" id="127458"/>
    <lineage>
        <taxon>Bacteria</taxon>
        <taxon>Pseudomonadati</taxon>
        <taxon>Pseudomonadota</taxon>
        <taxon>Gammaproteobacteria</taxon>
        <taxon>Chromatiales</taxon>
        <taxon>Chromatiaceae</taxon>
        <taxon>Thiobaca</taxon>
    </lineage>
</organism>
<dbReference type="InterPro" id="IPR041796">
    <property type="entry name" value="Mre11_N"/>
</dbReference>
<name>A0A4R3N4S4_9GAMM</name>
<keyword evidence="3" id="KW-0269">Exonuclease</keyword>
<dbReference type="PIRSF" id="PIRSF033091">
    <property type="entry name" value="Pesterase_YhaO"/>
    <property type="match status" value="1"/>
</dbReference>
<feature type="domain" description="Calcineurin-like phosphoesterase" evidence="2">
    <location>
        <begin position="17"/>
        <end position="212"/>
    </location>
</feature>
<keyword evidence="4" id="KW-1185">Reference proteome</keyword>
<evidence type="ECO:0000259" key="2">
    <source>
        <dbReference type="Pfam" id="PF00149"/>
    </source>
</evidence>
<dbReference type="Gene3D" id="3.60.21.10">
    <property type="match status" value="1"/>
</dbReference>
<evidence type="ECO:0000313" key="3">
    <source>
        <dbReference type="EMBL" id="TCT24178.1"/>
    </source>
</evidence>
<dbReference type="AlphaFoldDB" id="A0A4R3N4S4"/>
<gene>
    <name evidence="3" type="ORF">EDC35_101499</name>
</gene>